<dbReference type="AlphaFoldDB" id="X6LK31"/>
<evidence type="ECO:0000313" key="2">
    <source>
        <dbReference type="Proteomes" id="UP000023152"/>
    </source>
</evidence>
<evidence type="ECO:0000313" key="1">
    <source>
        <dbReference type="EMBL" id="ETO02313.1"/>
    </source>
</evidence>
<proteinExistence type="predicted"/>
<organism evidence="1 2">
    <name type="scientific">Reticulomyxa filosa</name>
    <dbReference type="NCBI Taxonomy" id="46433"/>
    <lineage>
        <taxon>Eukaryota</taxon>
        <taxon>Sar</taxon>
        <taxon>Rhizaria</taxon>
        <taxon>Retaria</taxon>
        <taxon>Foraminifera</taxon>
        <taxon>Monothalamids</taxon>
        <taxon>Reticulomyxidae</taxon>
        <taxon>Reticulomyxa</taxon>
    </lineage>
</organism>
<sequence length="170" mass="19594">MTNDNTDNLGNGGDNRGRLMWVMLTLVCSHNRDLGDETCYPKQSRSSCCQYHRETTSPDLRNSLDIPQFYRLCQQTISYVPFHHFSQTLESHFVYAAMAVSLCGCNSLVHGRECLLTPVIVTKPNKQTNKQTKNNNQYIAKKKKKKKSDTQPNQQITLEWVCLWSDLRMC</sequence>
<keyword evidence="2" id="KW-1185">Reference proteome</keyword>
<protein>
    <submittedName>
        <fullName evidence="1">Uncharacterized protein</fullName>
    </submittedName>
</protein>
<dbReference type="EMBL" id="ASPP01036109">
    <property type="protein sequence ID" value="ETO02313.1"/>
    <property type="molecule type" value="Genomic_DNA"/>
</dbReference>
<name>X6LK31_RETFI</name>
<gene>
    <name evidence="1" type="ORF">RFI_35124</name>
</gene>
<dbReference type="Proteomes" id="UP000023152">
    <property type="component" value="Unassembled WGS sequence"/>
</dbReference>
<accession>X6LK31</accession>
<comment type="caution">
    <text evidence="1">The sequence shown here is derived from an EMBL/GenBank/DDBJ whole genome shotgun (WGS) entry which is preliminary data.</text>
</comment>
<reference evidence="1 2" key="1">
    <citation type="journal article" date="2013" name="Curr. Biol.">
        <title>The Genome of the Foraminiferan Reticulomyxa filosa.</title>
        <authorList>
            <person name="Glockner G."/>
            <person name="Hulsmann N."/>
            <person name="Schleicher M."/>
            <person name="Noegel A.A."/>
            <person name="Eichinger L."/>
            <person name="Gallinger C."/>
            <person name="Pawlowski J."/>
            <person name="Sierra R."/>
            <person name="Euteneuer U."/>
            <person name="Pillet L."/>
            <person name="Moustafa A."/>
            <person name="Platzer M."/>
            <person name="Groth M."/>
            <person name="Szafranski K."/>
            <person name="Schliwa M."/>
        </authorList>
    </citation>
    <scope>NUCLEOTIDE SEQUENCE [LARGE SCALE GENOMIC DNA]</scope>
</reference>